<dbReference type="GO" id="GO:0070762">
    <property type="term" value="C:nuclear pore transmembrane ring"/>
    <property type="evidence" value="ECO:0007669"/>
    <property type="project" value="TreeGrafter"/>
</dbReference>
<sequence length="573" mass="64983">MEPVQIYTQQKIVRPRVMVSVGLTIMGLLPLIWIYRVLGTLNFLHPITFLSGIFGGIFTTFCSWILVALVMFSVLALRANRYKVVNEKMCCRADNLSLALNLKAISVALVHCLSSFLVASVLMWSIGGRYEDLIINCDSQRCLNEHKWFGVQFAALVGFLWSWNLSAFGGECLTFPSTEAPVVKRLKEEIPDILKSSTKLTRRVFLIYCPAYFVVGQCSVWVLKKLLFLHSSETSEFSSWWSIVDVRLFYQTYILGVFVTLSWSLGHFLFQACMTKHASYEMVDAKGEGSIMAALELKEDSLAKILAFKDLHQLSARSGDVRRQKIFSLSNPGGHPKVWKAVSAVTMSQLQELLNRIETSNKELVESYKSIMPRQAGSKIETLKPGYNSSPKSSQPSQVFYCMTESAITYCELFTVHLFIVAILVAKKWYYPAFLYQQYPEKLSAKLFYDSQKHIWCVVLLEHVNTLKFVTALSDLITRSLTEDKYGIVQQNLGEIINLLISLTRTIECLFRVSTVTGKRSTEPYVNRSSHSLGIELYSQLKSSLHSIAATFQPHIRSNTNSYLVNLCTNYTK</sequence>
<feature type="transmembrane region" description="Helical" evidence="13">
    <location>
        <begin position="98"/>
        <end position="126"/>
    </location>
</feature>
<dbReference type="GO" id="GO:0030674">
    <property type="term" value="F:protein-macromolecule adaptor activity"/>
    <property type="evidence" value="ECO:0007669"/>
    <property type="project" value="TreeGrafter"/>
</dbReference>
<proteinExistence type="inferred from homology"/>
<evidence type="ECO:0000256" key="5">
    <source>
        <dbReference type="ARBA" id="ARBA00022692"/>
    </source>
</evidence>
<feature type="transmembrane region" description="Helical" evidence="13">
    <location>
        <begin position="146"/>
        <end position="163"/>
    </location>
</feature>
<dbReference type="PANTHER" id="PTHR13269:SF6">
    <property type="entry name" value="NUCLEOPORIN NDC1"/>
    <property type="match status" value="1"/>
</dbReference>
<keyword evidence="12" id="KW-0539">Nucleus</keyword>
<evidence type="ECO:0000256" key="7">
    <source>
        <dbReference type="ARBA" id="ARBA00022927"/>
    </source>
</evidence>
<keyword evidence="9" id="KW-0811">Translocation</keyword>
<dbReference type="GO" id="GO:0031965">
    <property type="term" value="C:nuclear membrane"/>
    <property type="evidence" value="ECO:0007669"/>
    <property type="project" value="UniProtKB-SubCell"/>
</dbReference>
<comment type="subcellular location">
    <subcellularLocation>
        <location evidence="1">Nucleus membrane</location>
        <topology evidence="1">Multi-pass membrane protein</topology>
    </subcellularLocation>
    <subcellularLocation>
        <location evidence="2">Nucleus</location>
        <location evidence="2">Nuclear pore complex</location>
    </subcellularLocation>
</comment>
<dbReference type="InterPro" id="IPR019049">
    <property type="entry name" value="Nucleoporin_prot_Ndc1/Nup"/>
</dbReference>
<evidence type="ECO:0000256" key="9">
    <source>
        <dbReference type="ARBA" id="ARBA00023010"/>
    </source>
</evidence>
<feature type="transmembrane region" description="Helical" evidence="13">
    <location>
        <begin position="47"/>
        <end position="77"/>
    </location>
</feature>
<name>A0A7J7J228_BUGNE</name>
<evidence type="ECO:0000256" key="10">
    <source>
        <dbReference type="ARBA" id="ARBA00023132"/>
    </source>
</evidence>
<keyword evidence="7" id="KW-0653">Protein transport</keyword>
<reference evidence="14" key="1">
    <citation type="submission" date="2020-06" db="EMBL/GenBank/DDBJ databases">
        <title>Draft genome of Bugula neritina, a colonial animal packing powerful symbionts and potential medicines.</title>
        <authorList>
            <person name="Rayko M."/>
        </authorList>
    </citation>
    <scope>NUCLEOTIDE SEQUENCE [LARGE SCALE GENOMIC DNA]</scope>
    <source>
        <strain evidence="14">Kwan_BN1</strain>
    </source>
</reference>
<dbReference type="GO" id="GO:0006999">
    <property type="term" value="P:nuclear pore organization"/>
    <property type="evidence" value="ECO:0007669"/>
    <property type="project" value="TreeGrafter"/>
</dbReference>
<accession>A0A7J7J228</accession>
<keyword evidence="10" id="KW-0906">Nuclear pore complex</keyword>
<evidence type="ECO:0000256" key="13">
    <source>
        <dbReference type="SAM" id="Phobius"/>
    </source>
</evidence>
<evidence type="ECO:0000313" key="14">
    <source>
        <dbReference type="EMBL" id="KAF6020230.1"/>
    </source>
</evidence>
<feature type="transmembrane region" description="Helical" evidence="13">
    <location>
        <begin position="248"/>
        <end position="270"/>
    </location>
</feature>
<evidence type="ECO:0000256" key="1">
    <source>
        <dbReference type="ARBA" id="ARBA00004232"/>
    </source>
</evidence>
<evidence type="ECO:0000256" key="3">
    <source>
        <dbReference type="ARBA" id="ARBA00005760"/>
    </source>
</evidence>
<dbReference type="Pfam" id="PF09531">
    <property type="entry name" value="Ndc1_Nup"/>
    <property type="match status" value="2"/>
</dbReference>
<protein>
    <submittedName>
        <fullName evidence="14">NDC1</fullName>
    </submittedName>
</protein>
<keyword evidence="15" id="KW-1185">Reference proteome</keyword>
<evidence type="ECO:0000256" key="8">
    <source>
        <dbReference type="ARBA" id="ARBA00022989"/>
    </source>
</evidence>
<dbReference type="GO" id="GO:0051028">
    <property type="term" value="P:mRNA transport"/>
    <property type="evidence" value="ECO:0007669"/>
    <property type="project" value="UniProtKB-KW"/>
</dbReference>
<gene>
    <name evidence="14" type="ORF">EB796_021471</name>
</gene>
<keyword evidence="4" id="KW-0813">Transport</keyword>
<keyword evidence="8 13" id="KW-1133">Transmembrane helix</keyword>
<organism evidence="14 15">
    <name type="scientific">Bugula neritina</name>
    <name type="common">Brown bryozoan</name>
    <name type="synonym">Sertularia neritina</name>
    <dbReference type="NCBI Taxonomy" id="10212"/>
    <lineage>
        <taxon>Eukaryota</taxon>
        <taxon>Metazoa</taxon>
        <taxon>Spiralia</taxon>
        <taxon>Lophotrochozoa</taxon>
        <taxon>Bryozoa</taxon>
        <taxon>Gymnolaemata</taxon>
        <taxon>Cheilostomatida</taxon>
        <taxon>Flustrina</taxon>
        <taxon>Buguloidea</taxon>
        <taxon>Bugulidae</taxon>
        <taxon>Bugula</taxon>
    </lineage>
</organism>
<feature type="transmembrane region" description="Helical" evidence="13">
    <location>
        <begin position="17"/>
        <end position="35"/>
    </location>
</feature>
<evidence type="ECO:0000256" key="2">
    <source>
        <dbReference type="ARBA" id="ARBA00004567"/>
    </source>
</evidence>
<evidence type="ECO:0000313" key="15">
    <source>
        <dbReference type="Proteomes" id="UP000593567"/>
    </source>
</evidence>
<comment type="similarity">
    <text evidence="3">Belongs to the NDC1 family.</text>
</comment>
<dbReference type="GO" id="GO:0015031">
    <property type="term" value="P:protein transport"/>
    <property type="evidence" value="ECO:0007669"/>
    <property type="project" value="UniProtKB-KW"/>
</dbReference>
<evidence type="ECO:0000256" key="11">
    <source>
        <dbReference type="ARBA" id="ARBA00023136"/>
    </source>
</evidence>
<dbReference type="Proteomes" id="UP000593567">
    <property type="component" value="Unassembled WGS sequence"/>
</dbReference>
<dbReference type="EMBL" id="VXIV02003185">
    <property type="protein sequence ID" value="KAF6020230.1"/>
    <property type="molecule type" value="Genomic_DNA"/>
</dbReference>
<dbReference type="PANTHER" id="PTHR13269">
    <property type="entry name" value="NUCLEOPORIN NDC1"/>
    <property type="match status" value="1"/>
</dbReference>
<dbReference type="AlphaFoldDB" id="A0A7J7J228"/>
<dbReference type="OrthoDB" id="67850at2759"/>
<feature type="transmembrane region" description="Helical" evidence="13">
    <location>
        <begin position="205"/>
        <end position="228"/>
    </location>
</feature>
<keyword evidence="6" id="KW-0509">mRNA transport</keyword>
<evidence type="ECO:0000256" key="4">
    <source>
        <dbReference type="ARBA" id="ARBA00022448"/>
    </source>
</evidence>
<evidence type="ECO:0000256" key="12">
    <source>
        <dbReference type="ARBA" id="ARBA00023242"/>
    </source>
</evidence>
<keyword evidence="5 13" id="KW-0812">Transmembrane</keyword>
<evidence type="ECO:0000256" key="6">
    <source>
        <dbReference type="ARBA" id="ARBA00022816"/>
    </source>
</evidence>
<comment type="caution">
    <text evidence="14">The sequence shown here is derived from an EMBL/GenBank/DDBJ whole genome shotgun (WGS) entry which is preliminary data.</text>
</comment>
<keyword evidence="11 13" id="KW-0472">Membrane</keyword>